<dbReference type="Proteomes" id="UP000515230">
    <property type="component" value="Segment"/>
</dbReference>
<keyword evidence="2" id="KW-1185">Reference proteome</keyword>
<reference evidence="1 2" key="1">
    <citation type="submission" date="2020-07" db="EMBL/GenBank/DDBJ databases">
        <title>Ralstonia phages.</title>
        <authorList>
            <person name="Trotereau A."/>
            <person name="Boyer C."/>
            <person name="Torres-Barcelo C."/>
        </authorList>
    </citation>
    <scope>NUCLEOTIDE SEQUENCE [LARGE SCALE GENOMIC DNA]</scope>
</reference>
<proteinExistence type="predicted"/>
<evidence type="ECO:0000313" key="1">
    <source>
        <dbReference type="EMBL" id="QMV32629.1"/>
    </source>
</evidence>
<name>A0A7G5B8K6_9CAUD</name>
<sequence>MTAPTDDLTLRAGTDKGMTMTTTIKLDGDTYRVLSMGVERDGKTFCHLASTTRGQWQRNGFYPAQICDWIPNDQLTALKAVNDYYTDRNNSGNAALTAHR</sequence>
<protein>
    <submittedName>
        <fullName evidence="1">Uncharacterized protein</fullName>
    </submittedName>
</protein>
<dbReference type="EMBL" id="MT740729">
    <property type="protein sequence ID" value="QMV32629.1"/>
    <property type="molecule type" value="Genomic_DNA"/>
</dbReference>
<evidence type="ECO:0000313" key="2">
    <source>
        <dbReference type="Proteomes" id="UP000515230"/>
    </source>
</evidence>
<gene>
    <name evidence="1" type="ORF">2B_00056</name>
</gene>
<accession>A0A7G5B8K6</accession>
<organism evidence="1 2">
    <name type="scientific">Ralstonia phage Bakoly</name>
    <dbReference type="NCBI Taxonomy" id="2759709"/>
    <lineage>
        <taxon>Viruses</taxon>
        <taxon>Duplodnaviria</taxon>
        <taxon>Heunggongvirae</taxon>
        <taxon>Uroviricota</taxon>
        <taxon>Caudoviricetes</taxon>
        <taxon>Bakolyvirus</taxon>
        <taxon>Bakolyvirus bakoly</taxon>
    </lineage>
</organism>